<evidence type="ECO:0000256" key="1">
    <source>
        <dbReference type="SAM" id="MobiDB-lite"/>
    </source>
</evidence>
<dbReference type="RefSeq" id="XP_015944817.1">
    <property type="nucleotide sequence ID" value="XM_016089331.1"/>
</dbReference>
<organism evidence="2 3">
    <name type="scientific">Arachis duranensis</name>
    <name type="common">Wild peanut</name>
    <dbReference type="NCBI Taxonomy" id="130453"/>
    <lineage>
        <taxon>Eukaryota</taxon>
        <taxon>Viridiplantae</taxon>
        <taxon>Streptophyta</taxon>
        <taxon>Embryophyta</taxon>
        <taxon>Tracheophyta</taxon>
        <taxon>Spermatophyta</taxon>
        <taxon>Magnoliopsida</taxon>
        <taxon>eudicotyledons</taxon>
        <taxon>Gunneridae</taxon>
        <taxon>Pentapetalae</taxon>
        <taxon>rosids</taxon>
        <taxon>fabids</taxon>
        <taxon>Fabales</taxon>
        <taxon>Fabaceae</taxon>
        <taxon>Papilionoideae</taxon>
        <taxon>50 kb inversion clade</taxon>
        <taxon>dalbergioids sensu lato</taxon>
        <taxon>Dalbergieae</taxon>
        <taxon>Pterocarpus clade</taxon>
        <taxon>Arachis</taxon>
    </lineage>
</organism>
<dbReference type="KEGG" id="adu:107469945"/>
<reference evidence="3" key="2">
    <citation type="submission" date="2025-08" db="UniProtKB">
        <authorList>
            <consortium name="RefSeq"/>
        </authorList>
    </citation>
    <scope>IDENTIFICATION</scope>
    <source>
        <tissue evidence="3">Whole plant</tissue>
    </source>
</reference>
<dbReference type="GeneID" id="107469945"/>
<sequence length="288" mass="31837">MDECVIAKDLLERLARQGLLDKYVEGRKSRETKREPEERSTEKEKGKWTITDPPRGIINCISGGYAGGGETSSARKRSYRAMLAIEGIIPATTHNTKEPEITFSQGDITSTSPNLDDPVVISIQTGELLVRKVLLDPGSSADVLFYSTFIKMQLSEKAIQPSSGELVGFSGERVPIKGHIWLKATMGNPLLARAVDIQYLIVNCPSPYNIILGRPALNNFRAVVSTLHLCVKFQAQNNKVATIHSDRQQARQCYNASLKKTNIQPKADLEAKTSHGRSEVLTNSNRFL</sequence>
<dbReference type="PANTHER" id="PTHR33240:SF17">
    <property type="entry name" value="EUKARYOTIC PEPTIDE CHAIN RELEASE FACTOR GTP-BINDING SUBUNIT-LIKE"/>
    <property type="match status" value="1"/>
</dbReference>
<dbReference type="CDD" id="cd00303">
    <property type="entry name" value="retropepsin_like"/>
    <property type="match status" value="1"/>
</dbReference>
<feature type="compositionally biased region" description="Basic and acidic residues" evidence="1">
    <location>
        <begin position="23"/>
        <end position="47"/>
    </location>
</feature>
<gene>
    <name evidence="3" type="primary">LOC107469945</name>
</gene>
<dbReference type="Gene3D" id="2.40.70.10">
    <property type="entry name" value="Acid Proteases"/>
    <property type="match status" value="1"/>
</dbReference>
<reference evidence="2" key="1">
    <citation type="journal article" date="2016" name="Nat. Genet.">
        <title>The genome sequences of Arachis duranensis and Arachis ipaensis, the diploid ancestors of cultivated peanut.</title>
        <authorList>
            <person name="Bertioli D.J."/>
            <person name="Cannon S.B."/>
            <person name="Froenicke L."/>
            <person name="Huang G."/>
            <person name="Farmer A.D."/>
            <person name="Cannon E.K."/>
            <person name="Liu X."/>
            <person name="Gao D."/>
            <person name="Clevenger J."/>
            <person name="Dash S."/>
            <person name="Ren L."/>
            <person name="Moretzsohn M.C."/>
            <person name="Shirasawa K."/>
            <person name="Huang W."/>
            <person name="Vidigal B."/>
            <person name="Abernathy B."/>
            <person name="Chu Y."/>
            <person name="Niederhuth C.E."/>
            <person name="Umale P."/>
            <person name="Araujo A.C."/>
            <person name="Kozik A."/>
            <person name="Kim K.D."/>
            <person name="Burow M.D."/>
            <person name="Varshney R.K."/>
            <person name="Wang X."/>
            <person name="Zhang X."/>
            <person name="Barkley N."/>
            <person name="Guimaraes P.M."/>
            <person name="Isobe S."/>
            <person name="Guo B."/>
            <person name="Liao B."/>
            <person name="Stalker H.T."/>
            <person name="Schmitz R.J."/>
            <person name="Scheffler B.E."/>
            <person name="Leal-Bertioli S.C."/>
            <person name="Xun X."/>
            <person name="Jackson S.A."/>
            <person name="Michelmore R."/>
            <person name="Ozias-Akins P."/>
        </authorList>
    </citation>
    <scope>NUCLEOTIDE SEQUENCE [LARGE SCALE GENOMIC DNA]</scope>
    <source>
        <strain evidence="2">cv. V14167</strain>
    </source>
</reference>
<name>A0A6P4C9G1_ARADU</name>
<dbReference type="Proteomes" id="UP000515211">
    <property type="component" value="Chromosome 10"/>
</dbReference>
<evidence type="ECO:0000313" key="2">
    <source>
        <dbReference type="Proteomes" id="UP000515211"/>
    </source>
</evidence>
<evidence type="ECO:0000313" key="3">
    <source>
        <dbReference type="RefSeq" id="XP_015944817.1"/>
    </source>
</evidence>
<protein>
    <submittedName>
        <fullName evidence="3">Uncharacterized protein LOC107469945</fullName>
    </submittedName>
</protein>
<feature type="region of interest" description="Disordered" evidence="1">
    <location>
        <begin position="23"/>
        <end position="49"/>
    </location>
</feature>
<dbReference type="InterPro" id="IPR021109">
    <property type="entry name" value="Peptidase_aspartic_dom_sf"/>
</dbReference>
<dbReference type="PANTHER" id="PTHR33240">
    <property type="entry name" value="OS08G0508500 PROTEIN"/>
    <property type="match status" value="1"/>
</dbReference>
<proteinExistence type="predicted"/>
<keyword evidence="2" id="KW-1185">Reference proteome</keyword>
<dbReference type="AlphaFoldDB" id="A0A6P4C9G1"/>
<accession>A0A6P4C9G1</accession>